<reference evidence="3 4" key="1">
    <citation type="submission" date="2018-10" db="EMBL/GenBank/DDBJ databases">
        <title>Sequencing the genomes of 1000 actinobacteria strains.</title>
        <authorList>
            <person name="Klenk H.-P."/>
        </authorList>
    </citation>
    <scope>NUCLEOTIDE SEQUENCE [LARGE SCALE GENOMIC DNA]</scope>
    <source>
        <strain evidence="3 4">DSM 45175</strain>
    </source>
</reference>
<dbReference type="EMBL" id="RBKT01000001">
    <property type="protein sequence ID" value="RKR91956.1"/>
    <property type="molecule type" value="Genomic_DNA"/>
</dbReference>
<organism evidence="3 4">
    <name type="scientific">Micromonospora pisi</name>
    <dbReference type="NCBI Taxonomy" id="589240"/>
    <lineage>
        <taxon>Bacteria</taxon>
        <taxon>Bacillati</taxon>
        <taxon>Actinomycetota</taxon>
        <taxon>Actinomycetes</taxon>
        <taxon>Micromonosporales</taxon>
        <taxon>Micromonosporaceae</taxon>
        <taxon>Micromonospora</taxon>
    </lineage>
</organism>
<name>A0A495JSJ5_9ACTN</name>
<dbReference type="GO" id="GO:0047527">
    <property type="term" value="F:2,3-dihydroxybenzoate-serine ligase activity"/>
    <property type="evidence" value="ECO:0007669"/>
    <property type="project" value="TreeGrafter"/>
</dbReference>
<dbReference type="GO" id="GO:0031177">
    <property type="term" value="F:phosphopantetheine binding"/>
    <property type="evidence" value="ECO:0007669"/>
    <property type="project" value="TreeGrafter"/>
</dbReference>
<dbReference type="InterPro" id="IPR044894">
    <property type="entry name" value="TubC_N_sf"/>
</dbReference>
<feature type="domain" description="TubC N-terminal docking" evidence="2">
    <location>
        <begin position="5"/>
        <end position="52"/>
    </location>
</feature>
<dbReference type="InterPro" id="IPR023213">
    <property type="entry name" value="CAT-like_dom_sf"/>
</dbReference>
<gene>
    <name evidence="3" type="ORF">BDK92_6387</name>
</gene>
<dbReference type="GO" id="GO:0009366">
    <property type="term" value="C:enterobactin synthetase complex"/>
    <property type="evidence" value="ECO:0007669"/>
    <property type="project" value="TreeGrafter"/>
</dbReference>
<evidence type="ECO:0000313" key="4">
    <source>
        <dbReference type="Proteomes" id="UP000277671"/>
    </source>
</evidence>
<accession>A0A495JSJ5</accession>
<dbReference type="Gene3D" id="1.10.10.1830">
    <property type="entry name" value="Non-ribosomal peptide synthase, adenylation domain"/>
    <property type="match status" value="1"/>
</dbReference>
<evidence type="ECO:0000259" key="2">
    <source>
        <dbReference type="Pfam" id="PF18563"/>
    </source>
</evidence>
<protein>
    <submittedName>
        <fullName evidence="3">Condensation domain-containing protein</fullName>
    </submittedName>
</protein>
<dbReference type="PANTHER" id="PTHR45527:SF1">
    <property type="entry name" value="FATTY ACID SYNTHASE"/>
    <property type="match status" value="1"/>
</dbReference>
<dbReference type="GO" id="GO:0043041">
    <property type="term" value="P:amino acid activation for nonribosomal peptide biosynthetic process"/>
    <property type="evidence" value="ECO:0007669"/>
    <property type="project" value="TreeGrafter"/>
</dbReference>
<feature type="domain" description="Condensation" evidence="1">
    <location>
        <begin position="63"/>
        <end position="493"/>
    </location>
</feature>
<dbReference type="Pfam" id="PF00668">
    <property type="entry name" value="Condensation"/>
    <property type="match status" value="1"/>
</dbReference>
<dbReference type="SUPFAM" id="SSF52777">
    <property type="entry name" value="CoA-dependent acyltransferases"/>
    <property type="match status" value="2"/>
</dbReference>
<evidence type="ECO:0000259" key="1">
    <source>
        <dbReference type="Pfam" id="PF00668"/>
    </source>
</evidence>
<comment type="caution">
    <text evidence="3">The sequence shown here is derived from an EMBL/GenBank/DDBJ whole genome shotgun (WGS) entry which is preliminary data.</text>
</comment>
<dbReference type="Gene3D" id="3.30.559.30">
    <property type="entry name" value="Nonribosomal peptide synthetase, condensation domain"/>
    <property type="match status" value="1"/>
</dbReference>
<evidence type="ECO:0000313" key="3">
    <source>
        <dbReference type="EMBL" id="RKR91956.1"/>
    </source>
</evidence>
<dbReference type="GO" id="GO:0005829">
    <property type="term" value="C:cytosol"/>
    <property type="evidence" value="ECO:0007669"/>
    <property type="project" value="TreeGrafter"/>
</dbReference>
<dbReference type="GO" id="GO:0009239">
    <property type="term" value="P:enterobactin biosynthetic process"/>
    <property type="evidence" value="ECO:0007669"/>
    <property type="project" value="TreeGrafter"/>
</dbReference>
<dbReference type="Pfam" id="PF18563">
    <property type="entry name" value="TubC_N"/>
    <property type="match status" value="1"/>
</dbReference>
<dbReference type="OrthoDB" id="2472181at2"/>
<dbReference type="PANTHER" id="PTHR45527">
    <property type="entry name" value="NONRIBOSOMAL PEPTIDE SYNTHETASE"/>
    <property type="match status" value="1"/>
</dbReference>
<proteinExistence type="predicted"/>
<dbReference type="RefSeq" id="WP_121160035.1">
    <property type="nucleotide sequence ID" value="NZ_RBKT01000001.1"/>
</dbReference>
<dbReference type="Gene3D" id="3.30.559.10">
    <property type="entry name" value="Chloramphenicol acetyltransferase-like domain"/>
    <property type="match status" value="1"/>
</dbReference>
<dbReference type="InterPro" id="IPR001242">
    <property type="entry name" value="Condensation_dom"/>
</dbReference>
<sequence>MTFEEVLEYAAVHDVRLTGVDGTLRYDAPADAVTPELVAALRSYKGQLLRWLAAPADEREVTRAPLSAQQNRMMENVERTGNSSGWNVGLRLELVGELDVAALDAAVDGLLARHHALRARLAPDGDVRTQRILAHQRVPLPVVDLTTLAPDQARQRAEQACRAVVEPAFGLADEAPVRYALIRLDPGESWLVLVVHHIACDGWAISVLLRDLAAGYRSAYAGGTADFGPPAAQCTGYARWQREQWDESTRRRRLAHWAEHLGEGPLTLDLAFDGPAPDRPTGRAATHRFEIPDEVRLAAGALAQARGATVGAVTAAAMALLLARLSGQPDVTLSVPHANRSPRPYEEAVTVMTTALPLRVRTTAAPTFAELVDQTAASLFAGIDNLLPTAWIYGQFLGPGGGGMPSGVMVSFAFQNTLDMRLELPGLAVRVHDVPTDAERGALMFGLVPGPDRLDGYLEYPLDRLTGETARRWTARYVDLLADVCQHPDRPLGDA</sequence>
<keyword evidence="4" id="KW-1185">Reference proteome</keyword>
<dbReference type="GO" id="GO:0008610">
    <property type="term" value="P:lipid biosynthetic process"/>
    <property type="evidence" value="ECO:0007669"/>
    <property type="project" value="UniProtKB-ARBA"/>
</dbReference>
<dbReference type="InterPro" id="IPR041464">
    <property type="entry name" value="TubC_N"/>
</dbReference>
<dbReference type="AlphaFoldDB" id="A0A495JSJ5"/>
<dbReference type="Proteomes" id="UP000277671">
    <property type="component" value="Unassembled WGS sequence"/>
</dbReference>